<protein>
    <recommendedName>
        <fullName evidence="3">alpha-L-fucosidase</fullName>
        <ecNumber evidence="3">3.2.1.51</ecNumber>
    </recommendedName>
</protein>
<evidence type="ECO:0000313" key="10">
    <source>
        <dbReference type="EMBL" id="TWT37969.1"/>
    </source>
</evidence>
<evidence type="ECO:0000256" key="2">
    <source>
        <dbReference type="ARBA" id="ARBA00007951"/>
    </source>
</evidence>
<dbReference type="PANTHER" id="PTHR10030">
    <property type="entry name" value="ALPHA-L-FUCOSIDASE"/>
    <property type="match status" value="1"/>
</dbReference>
<feature type="site" description="May be important for catalysis" evidence="7">
    <location>
        <position position="290"/>
    </location>
</feature>
<dbReference type="EC" id="3.2.1.51" evidence="3"/>
<comment type="function">
    <text evidence="1">Alpha-L-fucosidase is responsible for hydrolyzing the alpha-1,6-linked fucose joined to the reducing-end N-acetylglucosamine of the carbohydrate moieties of glycoproteins.</text>
</comment>
<reference evidence="10 11" key="1">
    <citation type="submission" date="2019-02" db="EMBL/GenBank/DDBJ databases">
        <title>Deep-cultivation of Planctomycetes and their phenomic and genomic characterization uncovers novel biology.</title>
        <authorList>
            <person name="Wiegand S."/>
            <person name="Jogler M."/>
            <person name="Boedeker C."/>
            <person name="Pinto D."/>
            <person name="Vollmers J."/>
            <person name="Rivas-Marin E."/>
            <person name="Kohn T."/>
            <person name="Peeters S.H."/>
            <person name="Heuer A."/>
            <person name="Rast P."/>
            <person name="Oberbeckmann S."/>
            <person name="Bunk B."/>
            <person name="Jeske O."/>
            <person name="Meyerdierks A."/>
            <person name="Storesund J.E."/>
            <person name="Kallscheuer N."/>
            <person name="Luecker S."/>
            <person name="Lage O.M."/>
            <person name="Pohl T."/>
            <person name="Merkel B.J."/>
            <person name="Hornburger P."/>
            <person name="Mueller R.-W."/>
            <person name="Bruemmer F."/>
            <person name="Labrenz M."/>
            <person name="Spormann A.M."/>
            <person name="Op Den Camp H."/>
            <person name="Overmann J."/>
            <person name="Amann R."/>
            <person name="Jetten M.S.M."/>
            <person name="Mascher T."/>
            <person name="Medema M.H."/>
            <person name="Devos D.P."/>
            <person name="Kaster A.-K."/>
            <person name="Ovreas L."/>
            <person name="Rohde M."/>
            <person name="Galperin M.Y."/>
            <person name="Jogler C."/>
        </authorList>
    </citation>
    <scope>NUCLEOTIDE SEQUENCE [LARGE SCALE GENOMIC DNA]</scope>
    <source>
        <strain evidence="10 11">KOR34</strain>
    </source>
</reference>
<comment type="similarity">
    <text evidence="2">Belongs to the glycosyl hydrolase 29 family.</text>
</comment>
<gene>
    <name evidence="10" type="ORF">KOR34_29350</name>
</gene>
<evidence type="ECO:0000313" key="11">
    <source>
        <dbReference type="Proteomes" id="UP000316714"/>
    </source>
</evidence>
<dbReference type="RefSeq" id="WP_146565266.1">
    <property type="nucleotide sequence ID" value="NZ_SIHJ01000001.1"/>
</dbReference>
<sequence length="452" mass="50563" precursor="true">MKRPAALCCLLLLTACAPLCAQPIPPETPAQRDARMEWWRDARFGMFIHWGVYAIPGGEWEGKQYGGIAEWIMNSADIPVDDYERLASRFNPAKYAPAAWAKAAKQAGMKYVVITSKHHDGFCLFDTETTEWDVVDATPYGRDLLKPLAAACRAEGLKFCTYYSIMDWHHPAQGKSDGGRYNPSTIKPDRKQEYIKYMEQQLAELLDSCDPEVLWFDGEWPDWWTEPDGRRLYAYLRELKPTLIINNRVGKGRKGMEGLNKGDQEYVGDFGTPEQQIPATGLPGVDWESCMTMNDSWGFRRDDDNWKPTETLIRNLVDIASKGGNYLLNVGPTADGEIPKASLERLQEIGHWMAKNGESIYGTTSSPFPVEWGRCTQRQEDGKTVLYLHVFDWPADGQLTSPVVALGKGPVTASLLATGDPVQVQASDEGLLLRLPAKAPDKVDSVIKVTLP</sequence>
<evidence type="ECO:0000256" key="8">
    <source>
        <dbReference type="SAM" id="SignalP"/>
    </source>
</evidence>
<feature type="chain" id="PRO_5023049672" description="alpha-L-fucosidase" evidence="8">
    <location>
        <begin position="22"/>
        <end position="452"/>
    </location>
</feature>
<dbReference type="GO" id="GO:0004560">
    <property type="term" value="F:alpha-L-fucosidase activity"/>
    <property type="evidence" value="ECO:0007669"/>
    <property type="project" value="InterPro"/>
</dbReference>
<accession>A0A5C5VJA3</accession>
<dbReference type="InterPro" id="IPR057739">
    <property type="entry name" value="Glyco_hydro_29_N"/>
</dbReference>
<dbReference type="InterPro" id="IPR013780">
    <property type="entry name" value="Glyco_hydro_b"/>
</dbReference>
<dbReference type="Gene3D" id="2.60.40.1180">
    <property type="entry name" value="Golgi alpha-mannosidase II"/>
    <property type="match status" value="1"/>
</dbReference>
<dbReference type="PIRSF" id="PIRSF001092">
    <property type="entry name" value="Alpha-L-fucosidase"/>
    <property type="match status" value="1"/>
</dbReference>
<dbReference type="Gene3D" id="3.20.20.80">
    <property type="entry name" value="Glycosidases"/>
    <property type="match status" value="1"/>
</dbReference>
<dbReference type="GO" id="GO:0005764">
    <property type="term" value="C:lysosome"/>
    <property type="evidence" value="ECO:0007669"/>
    <property type="project" value="TreeGrafter"/>
</dbReference>
<dbReference type="PANTHER" id="PTHR10030:SF37">
    <property type="entry name" value="ALPHA-L-FUCOSIDASE-RELATED"/>
    <property type="match status" value="1"/>
</dbReference>
<comment type="caution">
    <text evidence="10">The sequence shown here is derived from an EMBL/GenBank/DDBJ whole genome shotgun (WGS) entry which is preliminary data.</text>
</comment>
<dbReference type="SUPFAM" id="SSF51445">
    <property type="entry name" value="(Trans)glycosidases"/>
    <property type="match status" value="1"/>
</dbReference>
<name>A0A5C5VJA3_9BACT</name>
<proteinExistence type="inferred from homology"/>
<dbReference type="Proteomes" id="UP000316714">
    <property type="component" value="Unassembled WGS sequence"/>
</dbReference>
<evidence type="ECO:0000256" key="6">
    <source>
        <dbReference type="ARBA" id="ARBA00023295"/>
    </source>
</evidence>
<dbReference type="Pfam" id="PF01120">
    <property type="entry name" value="Alpha_L_fucos"/>
    <property type="match status" value="1"/>
</dbReference>
<dbReference type="EMBL" id="SIHJ01000001">
    <property type="protein sequence ID" value="TWT37969.1"/>
    <property type="molecule type" value="Genomic_DNA"/>
</dbReference>
<dbReference type="SMART" id="SM00812">
    <property type="entry name" value="Alpha_L_fucos"/>
    <property type="match status" value="1"/>
</dbReference>
<dbReference type="GO" id="GO:0016139">
    <property type="term" value="P:glycoside catabolic process"/>
    <property type="evidence" value="ECO:0007669"/>
    <property type="project" value="TreeGrafter"/>
</dbReference>
<keyword evidence="11" id="KW-1185">Reference proteome</keyword>
<dbReference type="InterPro" id="IPR000933">
    <property type="entry name" value="Glyco_hydro_29"/>
</dbReference>
<dbReference type="AlphaFoldDB" id="A0A5C5VJA3"/>
<evidence type="ECO:0000256" key="4">
    <source>
        <dbReference type="ARBA" id="ARBA00022729"/>
    </source>
</evidence>
<dbReference type="GO" id="GO:0006004">
    <property type="term" value="P:fucose metabolic process"/>
    <property type="evidence" value="ECO:0007669"/>
    <property type="project" value="InterPro"/>
</dbReference>
<dbReference type="OrthoDB" id="9760597at2"/>
<organism evidence="10 11">
    <name type="scientific">Posidoniimonas corsicana</name>
    <dbReference type="NCBI Taxonomy" id="1938618"/>
    <lineage>
        <taxon>Bacteria</taxon>
        <taxon>Pseudomonadati</taxon>
        <taxon>Planctomycetota</taxon>
        <taxon>Planctomycetia</taxon>
        <taxon>Pirellulales</taxon>
        <taxon>Lacipirellulaceae</taxon>
        <taxon>Posidoniimonas</taxon>
    </lineage>
</organism>
<dbReference type="InterPro" id="IPR017853">
    <property type="entry name" value="GH"/>
</dbReference>
<evidence type="ECO:0000256" key="7">
    <source>
        <dbReference type="PIRSR" id="PIRSR001092-1"/>
    </source>
</evidence>
<dbReference type="PROSITE" id="PS51257">
    <property type="entry name" value="PROKAR_LIPOPROTEIN"/>
    <property type="match status" value="1"/>
</dbReference>
<evidence type="ECO:0000259" key="9">
    <source>
        <dbReference type="Pfam" id="PF01120"/>
    </source>
</evidence>
<keyword evidence="6" id="KW-0326">Glycosidase</keyword>
<evidence type="ECO:0000256" key="5">
    <source>
        <dbReference type="ARBA" id="ARBA00022801"/>
    </source>
</evidence>
<dbReference type="PRINTS" id="PR00741">
    <property type="entry name" value="GLHYDRLASE29"/>
</dbReference>
<evidence type="ECO:0000256" key="3">
    <source>
        <dbReference type="ARBA" id="ARBA00012662"/>
    </source>
</evidence>
<keyword evidence="5" id="KW-0378">Hydrolase</keyword>
<dbReference type="InterPro" id="IPR016286">
    <property type="entry name" value="FUC_metazoa-typ"/>
</dbReference>
<feature type="signal peptide" evidence="8">
    <location>
        <begin position="1"/>
        <end position="21"/>
    </location>
</feature>
<feature type="domain" description="Glycoside hydrolase family 29 N-terminal" evidence="9">
    <location>
        <begin position="31"/>
        <end position="358"/>
    </location>
</feature>
<evidence type="ECO:0000256" key="1">
    <source>
        <dbReference type="ARBA" id="ARBA00004071"/>
    </source>
</evidence>
<keyword evidence="4 8" id="KW-0732">Signal</keyword>